<gene>
    <name evidence="1" type="ORF">AVEN_66707_1</name>
</gene>
<evidence type="ECO:0000313" key="1">
    <source>
        <dbReference type="EMBL" id="GBO17748.1"/>
    </source>
</evidence>
<dbReference type="Proteomes" id="UP000499080">
    <property type="component" value="Unassembled WGS sequence"/>
</dbReference>
<name>A0A4Y2UZA0_ARAVE</name>
<organism evidence="1 2">
    <name type="scientific">Araneus ventricosus</name>
    <name type="common">Orbweaver spider</name>
    <name type="synonym">Epeira ventricosa</name>
    <dbReference type="NCBI Taxonomy" id="182803"/>
    <lineage>
        <taxon>Eukaryota</taxon>
        <taxon>Metazoa</taxon>
        <taxon>Ecdysozoa</taxon>
        <taxon>Arthropoda</taxon>
        <taxon>Chelicerata</taxon>
        <taxon>Arachnida</taxon>
        <taxon>Araneae</taxon>
        <taxon>Araneomorphae</taxon>
        <taxon>Entelegynae</taxon>
        <taxon>Araneoidea</taxon>
        <taxon>Araneidae</taxon>
        <taxon>Araneus</taxon>
    </lineage>
</organism>
<accession>A0A4Y2UZA0</accession>
<proteinExistence type="predicted"/>
<sequence length="98" mass="11190">MIFSVVGKNYVERSLDISAMNEKECAKSDVVFFCRIVGESHKGLDGIPISLFDDYVHGQHVCRCFVEPFGQAIGLWMVCGRQKLRRLERLIDVFHKIG</sequence>
<comment type="caution">
    <text evidence="1">The sequence shown here is derived from an EMBL/GenBank/DDBJ whole genome shotgun (WGS) entry which is preliminary data.</text>
</comment>
<keyword evidence="2" id="KW-1185">Reference proteome</keyword>
<reference evidence="1 2" key="1">
    <citation type="journal article" date="2019" name="Sci. Rep.">
        <title>Orb-weaving spider Araneus ventricosus genome elucidates the spidroin gene catalogue.</title>
        <authorList>
            <person name="Kono N."/>
            <person name="Nakamura H."/>
            <person name="Ohtoshi R."/>
            <person name="Moran D.A.P."/>
            <person name="Shinohara A."/>
            <person name="Yoshida Y."/>
            <person name="Fujiwara M."/>
            <person name="Mori M."/>
            <person name="Tomita M."/>
            <person name="Arakawa K."/>
        </authorList>
    </citation>
    <scope>NUCLEOTIDE SEQUENCE [LARGE SCALE GENOMIC DNA]</scope>
</reference>
<protein>
    <submittedName>
        <fullName evidence="1">Uncharacterized protein</fullName>
    </submittedName>
</protein>
<dbReference type="EMBL" id="BGPR01041482">
    <property type="protein sequence ID" value="GBO17748.1"/>
    <property type="molecule type" value="Genomic_DNA"/>
</dbReference>
<dbReference type="AlphaFoldDB" id="A0A4Y2UZA0"/>
<evidence type="ECO:0000313" key="2">
    <source>
        <dbReference type="Proteomes" id="UP000499080"/>
    </source>
</evidence>